<feature type="chain" id="PRO_5003635406" description="Tetratricopeptide repeat protein" evidence="4">
    <location>
        <begin position="20"/>
        <end position="421"/>
    </location>
</feature>
<dbReference type="InterPro" id="IPR050498">
    <property type="entry name" value="Ycf3"/>
</dbReference>
<dbReference type="Pfam" id="PF13174">
    <property type="entry name" value="TPR_6"/>
    <property type="match status" value="1"/>
</dbReference>
<evidence type="ECO:0000313" key="6">
    <source>
        <dbReference type="Proteomes" id="UP000005938"/>
    </source>
</evidence>
<keyword evidence="4" id="KW-0732">Signal</keyword>
<accession>I0WG52</accession>
<feature type="repeat" description="TPR" evidence="3">
    <location>
        <begin position="227"/>
        <end position="260"/>
    </location>
</feature>
<evidence type="ECO:0000256" key="3">
    <source>
        <dbReference type="PROSITE-ProRule" id="PRU00339"/>
    </source>
</evidence>
<dbReference type="EMBL" id="AJJU01000005">
    <property type="protein sequence ID" value="EID75368.1"/>
    <property type="molecule type" value="Genomic_DNA"/>
</dbReference>
<feature type="signal peptide" evidence="4">
    <location>
        <begin position="1"/>
        <end position="19"/>
    </location>
</feature>
<dbReference type="eggNOG" id="COG0457">
    <property type="taxonomic scope" value="Bacteria"/>
</dbReference>
<reference evidence="5 6" key="1">
    <citation type="journal article" date="2012" name="J. Bacteriol.">
        <title>Genome Sequence of the Halotolerant Bacterium Imtechella halotolerans K1T.</title>
        <authorList>
            <person name="Kumar S."/>
            <person name="Vikram S."/>
            <person name="Subramanian S."/>
            <person name="Raghava G.P."/>
            <person name="Pinnaka A.K."/>
        </authorList>
    </citation>
    <scope>NUCLEOTIDE SEQUENCE [LARGE SCALE GENOMIC DNA]</scope>
    <source>
        <strain evidence="5 6">K1</strain>
    </source>
</reference>
<dbReference type="InterPro" id="IPR011990">
    <property type="entry name" value="TPR-like_helical_dom_sf"/>
</dbReference>
<dbReference type="RefSeq" id="WP_008238598.1">
    <property type="nucleotide sequence ID" value="NZ_AJJU01000005.1"/>
</dbReference>
<protein>
    <recommendedName>
        <fullName evidence="7">Tetratricopeptide repeat protein</fullName>
    </recommendedName>
</protein>
<sequence length="421" mass="46943">MKKQILIGAALLASSLTFAQKDELKAAEKALKSGNTVEAKAALDQAQSAAIADPKYAAQYYFLRGKVYFDMASKGQDKLTSISEAAKAFDKVVEVENGKGKYSVEVEKMRTEAINLAVKTAQDTYTAQDYETSFKAFEQVYRLSPTDTLFLYNASLVAVQSKNYAQALDYYLELKKIGYDGSEVNFVATNKETGKEEVFPNKSQRDLMVKTGEYVAPKEKKTPSKKGEIIKNIALIYLDQGNTEKALEAFAEAKQQFPDDSSIIINEANIHLQLGNKDKFKELMAEAASKDPKNADLHYNIGVINMEQGNMEEARAAYLRALEVDPNYLNAILNYSTSYINEGNAVIDEMNSLGNSKADIAKYDKLKVKKDDLFKSGAKILEDYMAKSGKKYPEVLDQLKNIYGALGDNENYMRVKKLIEQ</sequence>
<evidence type="ECO:0000313" key="5">
    <source>
        <dbReference type="EMBL" id="EID75368.1"/>
    </source>
</evidence>
<dbReference type="Pfam" id="PF13432">
    <property type="entry name" value="TPR_16"/>
    <property type="match status" value="1"/>
</dbReference>
<proteinExistence type="predicted"/>
<dbReference type="PATRIC" id="fig|946077.3.peg.1291"/>
<evidence type="ECO:0008006" key="7">
    <source>
        <dbReference type="Google" id="ProtNLM"/>
    </source>
</evidence>
<dbReference type="PROSITE" id="PS50005">
    <property type="entry name" value="TPR"/>
    <property type="match status" value="2"/>
</dbReference>
<keyword evidence="1" id="KW-0677">Repeat</keyword>
<dbReference type="Proteomes" id="UP000005938">
    <property type="component" value="Unassembled WGS sequence"/>
</dbReference>
<keyword evidence="6" id="KW-1185">Reference proteome</keyword>
<keyword evidence="2 3" id="KW-0802">TPR repeat</keyword>
<dbReference type="PANTHER" id="PTHR44858:SF1">
    <property type="entry name" value="UDP-N-ACETYLGLUCOSAMINE--PEPTIDE N-ACETYLGLUCOSAMINYLTRANSFERASE SPINDLY-RELATED"/>
    <property type="match status" value="1"/>
</dbReference>
<evidence type="ECO:0000256" key="1">
    <source>
        <dbReference type="ARBA" id="ARBA00022737"/>
    </source>
</evidence>
<dbReference type="SMART" id="SM00028">
    <property type="entry name" value="TPR"/>
    <property type="match status" value="3"/>
</dbReference>
<feature type="repeat" description="TPR" evidence="3">
    <location>
        <begin position="295"/>
        <end position="328"/>
    </location>
</feature>
<dbReference type="OrthoDB" id="1149028at2"/>
<name>I0WG52_9FLAO</name>
<dbReference type="GO" id="GO:0046813">
    <property type="term" value="P:receptor-mediated virion attachment to host cell"/>
    <property type="evidence" value="ECO:0007669"/>
    <property type="project" value="TreeGrafter"/>
</dbReference>
<evidence type="ECO:0000256" key="4">
    <source>
        <dbReference type="SAM" id="SignalP"/>
    </source>
</evidence>
<dbReference type="AlphaFoldDB" id="I0WG52"/>
<dbReference type="PROSITE" id="PS50293">
    <property type="entry name" value="TPR_REGION"/>
    <property type="match status" value="1"/>
</dbReference>
<dbReference type="PANTHER" id="PTHR44858">
    <property type="entry name" value="TETRATRICOPEPTIDE REPEAT PROTEIN 6"/>
    <property type="match status" value="1"/>
</dbReference>
<dbReference type="Gene3D" id="1.25.40.10">
    <property type="entry name" value="Tetratricopeptide repeat domain"/>
    <property type="match status" value="2"/>
</dbReference>
<dbReference type="Pfam" id="PF00515">
    <property type="entry name" value="TPR_1"/>
    <property type="match status" value="1"/>
</dbReference>
<evidence type="ECO:0000256" key="2">
    <source>
        <dbReference type="ARBA" id="ARBA00022803"/>
    </source>
</evidence>
<dbReference type="InterPro" id="IPR019734">
    <property type="entry name" value="TPR_rpt"/>
</dbReference>
<dbReference type="STRING" id="946077.W5A_06386"/>
<organism evidence="5 6">
    <name type="scientific">Imtechella halotolerans K1</name>
    <dbReference type="NCBI Taxonomy" id="946077"/>
    <lineage>
        <taxon>Bacteria</taxon>
        <taxon>Pseudomonadati</taxon>
        <taxon>Bacteroidota</taxon>
        <taxon>Flavobacteriia</taxon>
        <taxon>Flavobacteriales</taxon>
        <taxon>Flavobacteriaceae</taxon>
        <taxon>Imtechella</taxon>
    </lineage>
</organism>
<gene>
    <name evidence="5" type="ORF">W5A_06386</name>
</gene>
<dbReference type="GO" id="GO:0009279">
    <property type="term" value="C:cell outer membrane"/>
    <property type="evidence" value="ECO:0007669"/>
    <property type="project" value="TreeGrafter"/>
</dbReference>
<dbReference type="SUPFAM" id="SSF48452">
    <property type="entry name" value="TPR-like"/>
    <property type="match status" value="2"/>
</dbReference>
<comment type="caution">
    <text evidence="5">The sequence shown here is derived from an EMBL/GenBank/DDBJ whole genome shotgun (WGS) entry which is preliminary data.</text>
</comment>